<organism evidence="1 2">
    <name type="scientific">Metabacillus bambusae</name>
    <dbReference type="NCBI Taxonomy" id="2795218"/>
    <lineage>
        <taxon>Bacteria</taxon>
        <taxon>Bacillati</taxon>
        <taxon>Bacillota</taxon>
        <taxon>Bacilli</taxon>
        <taxon>Bacillales</taxon>
        <taxon>Bacillaceae</taxon>
        <taxon>Metabacillus</taxon>
    </lineage>
</organism>
<evidence type="ECO:0000313" key="2">
    <source>
        <dbReference type="Proteomes" id="UP000663981"/>
    </source>
</evidence>
<proteinExistence type="predicted"/>
<gene>
    <name evidence="1" type="ORF">I7822_11605</name>
</gene>
<dbReference type="Proteomes" id="UP000663981">
    <property type="component" value="Unassembled WGS sequence"/>
</dbReference>
<keyword evidence="2" id="KW-1185">Reference proteome</keyword>
<protein>
    <recommendedName>
        <fullName evidence="3">DUF4912 domain-containing protein</fullName>
    </recommendedName>
</protein>
<evidence type="ECO:0008006" key="3">
    <source>
        <dbReference type="Google" id="ProtNLM"/>
    </source>
</evidence>
<dbReference type="EMBL" id="JAGDEL010000007">
    <property type="protein sequence ID" value="MBO1512313.1"/>
    <property type="molecule type" value="Genomic_DNA"/>
</dbReference>
<comment type="caution">
    <text evidence="1">The sequence shown here is derived from an EMBL/GenBank/DDBJ whole genome shotgun (WGS) entry which is preliminary data.</text>
</comment>
<accession>A0ABS3N236</accession>
<evidence type="ECO:0000313" key="1">
    <source>
        <dbReference type="EMBL" id="MBO1512313.1"/>
    </source>
</evidence>
<reference evidence="1 2" key="1">
    <citation type="submission" date="2021-03" db="EMBL/GenBank/DDBJ databases">
        <title>Whole genome sequence of Metabacillus bambusae BG109.</title>
        <authorList>
            <person name="Jeong J.W."/>
        </authorList>
    </citation>
    <scope>NUCLEOTIDE SEQUENCE [LARGE SCALE GENOMIC DNA]</scope>
    <source>
        <strain evidence="1 2">BG109</strain>
    </source>
</reference>
<dbReference type="RefSeq" id="WP_207978243.1">
    <property type="nucleotide sequence ID" value="NZ_JAGDEL010000007.1"/>
</dbReference>
<name>A0ABS3N236_9BACI</name>
<sequence length="153" mass="17835">MKPIDNSQNNNIIRAQSTFYEDSLKIIAYPTYLLITWNILSTTKILLENILGEQFNDLHMRVILNKNNKHQQMTDFFISDPSGVLRLATIPTGIYNCELAVSNSHNETITVKRSNTIHFLQSKNLKCKEIQWQQLIDDHQLWLQAYSGYTVYE</sequence>